<keyword evidence="3" id="KW-0547">Nucleotide-binding</keyword>
<feature type="domain" description="Replication factor C C-terminal" evidence="7">
    <location>
        <begin position="220"/>
        <end position="302"/>
    </location>
</feature>
<dbReference type="PANTHER" id="PTHR11669:SF20">
    <property type="entry name" value="REPLICATION FACTOR C SUBUNIT 4"/>
    <property type="match status" value="1"/>
</dbReference>
<dbReference type="STRING" id="329046.A0A1Y2CE85"/>
<dbReference type="GO" id="GO:0016887">
    <property type="term" value="F:ATP hydrolysis activity"/>
    <property type="evidence" value="ECO:0007669"/>
    <property type="project" value="InterPro"/>
</dbReference>
<dbReference type="InterPro" id="IPR027417">
    <property type="entry name" value="P-loop_NTPase"/>
</dbReference>
<feature type="domain" description="ATPase AAA-type core" evidence="6">
    <location>
        <begin position="54"/>
        <end position="163"/>
    </location>
</feature>
<dbReference type="CDD" id="cd18140">
    <property type="entry name" value="HLD_clamp_RFC"/>
    <property type="match status" value="1"/>
</dbReference>
<keyword evidence="9" id="KW-1185">Reference proteome</keyword>
<keyword evidence="8" id="KW-0378">Hydrolase</keyword>
<gene>
    <name evidence="8" type="ORF">BCR33DRAFT_716611</name>
</gene>
<dbReference type="InterPro" id="IPR050238">
    <property type="entry name" value="DNA_Rep/Repair_Clamp_Loader"/>
</dbReference>
<dbReference type="GO" id="GO:0031390">
    <property type="term" value="C:Ctf18 RFC-like complex"/>
    <property type="evidence" value="ECO:0007669"/>
    <property type="project" value="EnsemblFungi"/>
</dbReference>
<dbReference type="GO" id="GO:0007062">
    <property type="term" value="P:sister chromatid cohesion"/>
    <property type="evidence" value="ECO:0007669"/>
    <property type="project" value="EnsemblFungi"/>
</dbReference>
<dbReference type="GO" id="GO:1902983">
    <property type="term" value="P:DNA strand elongation involved in mitotic DNA replication"/>
    <property type="evidence" value="ECO:0007669"/>
    <property type="project" value="EnsemblFungi"/>
</dbReference>
<feature type="region of interest" description="Disordered" evidence="5">
    <location>
        <begin position="1"/>
        <end position="20"/>
    </location>
</feature>
<dbReference type="GO" id="GO:0003682">
    <property type="term" value="F:chromatin binding"/>
    <property type="evidence" value="ECO:0007669"/>
    <property type="project" value="EnsemblFungi"/>
</dbReference>
<dbReference type="GO" id="GO:0003689">
    <property type="term" value="F:DNA clamp loader activity"/>
    <property type="evidence" value="ECO:0007669"/>
    <property type="project" value="EnsemblFungi"/>
</dbReference>
<organism evidence="8 9">
    <name type="scientific">Rhizoclosmatium globosum</name>
    <dbReference type="NCBI Taxonomy" id="329046"/>
    <lineage>
        <taxon>Eukaryota</taxon>
        <taxon>Fungi</taxon>
        <taxon>Fungi incertae sedis</taxon>
        <taxon>Chytridiomycota</taxon>
        <taxon>Chytridiomycota incertae sedis</taxon>
        <taxon>Chytridiomycetes</taxon>
        <taxon>Chytridiales</taxon>
        <taxon>Chytriomycetaceae</taxon>
        <taxon>Rhizoclosmatium</taxon>
    </lineage>
</organism>
<dbReference type="GO" id="GO:0005663">
    <property type="term" value="C:DNA replication factor C complex"/>
    <property type="evidence" value="ECO:0007669"/>
    <property type="project" value="EnsemblFungi"/>
</dbReference>
<dbReference type="InterPro" id="IPR013748">
    <property type="entry name" value="Rep_factorC_C"/>
</dbReference>
<dbReference type="InterPro" id="IPR047854">
    <property type="entry name" value="RFC_lid"/>
</dbReference>
<dbReference type="GO" id="GO:0031391">
    <property type="term" value="C:Elg1 RFC-like complex"/>
    <property type="evidence" value="ECO:0007669"/>
    <property type="project" value="EnsemblFungi"/>
</dbReference>
<comment type="caution">
    <text evidence="8">The sequence shown here is derived from an EMBL/GenBank/DDBJ whole genome shotgun (WGS) entry which is preliminary data.</text>
</comment>
<keyword evidence="2" id="KW-0235">DNA replication</keyword>
<dbReference type="Pfam" id="PF00004">
    <property type="entry name" value="AAA"/>
    <property type="match status" value="1"/>
</dbReference>
<dbReference type="Proteomes" id="UP000193642">
    <property type="component" value="Unassembled WGS sequence"/>
</dbReference>
<dbReference type="GO" id="GO:0033314">
    <property type="term" value="P:mitotic DNA replication checkpoint signaling"/>
    <property type="evidence" value="ECO:0007669"/>
    <property type="project" value="EnsemblFungi"/>
</dbReference>
<dbReference type="CDD" id="cd00009">
    <property type="entry name" value="AAA"/>
    <property type="match status" value="1"/>
</dbReference>
<dbReference type="InterPro" id="IPR008921">
    <property type="entry name" value="DNA_pol3_clamp-load_cplx_C"/>
</dbReference>
<dbReference type="Gene3D" id="1.10.8.60">
    <property type="match status" value="1"/>
</dbReference>
<evidence type="ECO:0000259" key="6">
    <source>
        <dbReference type="Pfam" id="PF00004"/>
    </source>
</evidence>
<dbReference type="GO" id="GO:0031389">
    <property type="term" value="C:Rad17 RFC-like complex"/>
    <property type="evidence" value="ECO:0007669"/>
    <property type="project" value="EnsemblFungi"/>
</dbReference>
<dbReference type="Gene3D" id="1.20.272.10">
    <property type="match status" value="1"/>
</dbReference>
<dbReference type="Pfam" id="PF08542">
    <property type="entry name" value="Rep_fac_C"/>
    <property type="match status" value="1"/>
</dbReference>
<dbReference type="Gene3D" id="3.40.50.300">
    <property type="entry name" value="P-loop containing nucleotide triphosphate hydrolases"/>
    <property type="match status" value="1"/>
</dbReference>
<dbReference type="GO" id="GO:0005524">
    <property type="term" value="F:ATP binding"/>
    <property type="evidence" value="ECO:0007669"/>
    <property type="project" value="UniProtKB-KW"/>
</dbReference>
<evidence type="ECO:0000259" key="7">
    <source>
        <dbReference type="Pfam" id="PF08542"/>
    </source>
</evidence>
<dbReference type="EMBL" id="MCGO01000020">
    <property type="protein sequence ID" value="ORY45332.1"/>
    <property type="molecule type" value="Genomic_DNA"/>
</dbReference>
<evidence type="ECO:0000313" key="8">
    <source>
        <dbReference type="EMBL" id="ORY45332.1"/>
    </source>
</evidence>
<dbReference type="PANTHER" id="PTHR11669">
    <property type="entry name" value="REPLICATION FACTOR C / DNA POLYMERASE III GAMMA-TAU SUBUNIT"/>
    <property type="match status" value="1"/>
</dbReference>
<proteinExistence type="inferred from homology"/>
<sequence length="303" mass="34041">MSNNQPPPKKATSTENQPWIEKYRPRETVNVLKKTLESVSFANQSPHADTLNQTGTGKTSTILALARDIYGPEAMKTRVLELNASDERGIDIVREKVKNFARVTVSSGVSSDEADSMTMDAQSALRRTMETYSKMTRFCLICNYVSRIIEPLASRCSKFRFKPLDNTSIKSRLMEIAELSDLQTIDMLITVSEGDLRKAIMYLQSAYRLHQDEVIQPDAIVEIAGVVPFRVKDFYVIQQAVQRVTREGYSGTQVVSQLHDRMLSDVELTCAQKARMSESFGAIDKALVDGSDEQMQLLKLLIS</sequence>
<dbReference type="GO" id="GO:0003677">
    <property type="term" value="F:DNA binding"/>
    <property type="evidence" value="ECO:0007669"/>
    <property type="project" value="InterPro"/>
</dbReference>
<name>A0A1Y2CE85_9FUNG</name>
<evidence type="ECO:0000256" key="3">
    <source>
        <dbReference type="ARBA" id="ARBA00022741"/>
    </source>
</evidence>
<keyword evidence="4" id="KW-0067">ATP-binding</keyword>
<evidence type="ECO:0000256" key="1">
    <source>
        <dbReference type="ARBA" id="ARBA00005378"/>
    </source>
</evidence>
<dbReference type="InterPro" id="IPR003959">
    <property type="entry name" value="ATPase_AAA_core"/>
</dbReference>
<dbReference type="SUPFAM" id="SSF52540">
    <property type="entry name" value="P-loop containing nucleoside triphosphate hydrolases"/>
    <property type="match status" value="1"/>
</dbReference>
<dbReference type="SUPFAM" id="SSF48019">
    <property type="entry name" value="post-AAA+ oligomerization domain-like"/>
    <property type="match status" value="1"/>
</dbReference>
<protein>
    <submittedName>
        <fullName evidence="8">p-loop containing nucleoside triphosphate hydrolase protein</fullName>
    </submittedName>
</protein>
<evidence type="ECO:0000256" key="4">
    <source>
        <dbReference type="ARBA" id="ARBA00022840"/>
    </source>
</evidence>
<evidence type="ECO:0000313" key="9">
    <source>
        <dbReference type="Proteomes" id="UP000193642"/>
    </source>
</evidence>
<accession>A0A1Y2CE85</accession>
<dbReference type="GO" id="GO:0006272">
    <property type="term" value="P:leading strand elongation"/>
    <property type="evidence" value="ECO:0007669"/>
    <property type="project" value="EnsemblFungi"/>
</dbReference>
<reference evidence="8 9" key="1">
    <citation type="submission" date="2016-07" db="EMBL/GenBank/DDBJ databases">
        <title>Pervasive Adenine N6-methylation of Active Genes in Fungi.</title>
        <authorList>
            <consortium name="DOE Joint Genome Institute"/>
            <person name="Mondo S.J."/>
            <person name="Dannebaum R.O."/>
            <person name="Kuo R.C."/>
            <person name="Labutti K."/>
            <person name="Haridas S."/>
            <person name="Kuo A."/>
            <person name="Salamov A."/>
            <person name="Ahrendt S.R."/>
            <person name="Lipzen A."/>
            <person name="Sullivan W."/>
            <person name="Andreopoulos W.B."/>
            <person name="Clum A."/>
            <person name="Lindquist E."/>
            <person name="Daum C."/>
            <person name="Ramamoorthy G.K."/>
            <person name="Gryganskyi A."/>
            <person name="Culley D."/>
            <person name="Magnuson J.K."/>
            <person name="James T.Y."/>
            <person name="O'Malley M.A."/>
            <person name="Stajich J.E."/>
            <person name="Spatafora J.W."/>
            <person name="Visel A."/>
            <person name="Grigoriev I.V."/>
        </authorList>
    </citation>
    <scope>NUCLEOTIDE SEQUENCE [LARGE SCALE GENOMIC DNA]</scope>
    <source>
        <strain evidence="8 9">JEL800</strain>
    </source>
</reference>
<comment type="similarity">
    <text evidence="1">Belongs to the activator 1 small subunits family.</text>
</comment>
<dbReference type="OrthoDB" id="4199794at2759"/>
<dbReference type="GO" id="GO:0070914">
    <property type="term" value="P:UV-damage excision repair"/>
    <property type="evidence" value="ECO:0007669"/>
    <property type="project" value="EnsemblFungi"/>
</dbReference>
<evidence type="ECO:0000256" key="5">
    <source>
        <dbReference type="SAM" id="MobiDB-lite"/>
    </source>
</evidence>
<evidence type="ECO:0000256" key="2">
    <source>
        <dbReference type="ARBA" id="ARBA00022705"/>
    </source>
</evidence>
<dbReference type="AlphaFoldDB" id="A0A1Y2CE85"/>